<dbReference type="InterPro" id="IPR002634">
    <property type="entry name" value="BolA"/>
</dbReference>
<sequence length="90" mass="9834">MNTATDIEALLRERLAPLDPLRFELADDSHLHAGHAGAREGGHYRLLLVSTAFAGKNTVARHRAVFSLVGDLMRTRIHALGIKALAPEEI</sequence>
<dbReference type="PANTHER" id="PTHR46230">
    <property type="match status" value="1"/>
</dbReference>
<accession>A0A9D7K1U7</accession>
<dbReference type="PANTHER" id="PTHR46230:SF7">
    <property type="entry name" value="BOLA-LIKE PROTEIN 1"/>
    <property type="match status" value="1"/>
</dbReference>
<dbReference type="AlphaFoldDB" id="A0A9D7K1U7"/>
<protein>
    <submittedName>
        <fullName evidence="2">BolA family transcriptional regulator</fullName>
    </submittedName>
</protein>
<gene>
    <name evidence="2" type="ORF">IPL58_01750</name>
</gene>
<dbReference type="SUPFAM" id="SSF82657">
    <property type="entry name" value="BolA-like"/>
    <property type="match status" value="1"/>
</dbReference>
<organism evidence="2 3">
    <name type="scientific">Candidatus Proximibacter danicus</name>
    <dbReference type="NCBI Taxonomy" id="2954365"/>
    <lineage>
        <taxon>Bacteria</taxon>
        <taxon>Pseudomonadati</taxon>
        <taxon>Pseudomonadota</taxon>
        <taxon>Betaproteobacteria</taxon>
        <taxon>Candidatus Proximibacter</taxon>
    </lineage>
</organism>
<reference evidence="2" key="1">
    <citation type="submission" date="2020-10" db="EMBL/GenBank/DDBJ databases">
        <title>Connecting structure to function with the recovery of over 1000 high-quality activated sludge metagenome-assembled genomes encoding full-length rRNA genes using long-read sequencing.</title>
        <authorList>
            <person name="Singleton C.M."/>
            <person name="Petriglieri F."/>
            <person name="Kristensen J.M."/>
            <person name="Kirkegaard R.H."/>
            <person name="Michaelsen T.Y."/>
            <person name="Andersen M.H."/>
            <person name="Karst S.M."/>
            <person name="Dueholm M.S."/>
            <person name="Nielsen P.H."/>
            <person name="Albertsen M."/>
        </authorList>
    </citation>
    <scope>NUCLEOTIDE SEQUENCE</scope>
    <source>
        <strain evidence="2">Hirt_18-Q3-R61-65_BATAC.395</strain>
    </source>
</reference>
<dbReference type="PIRSF" id="PIRSF003113">
    <property type="entry name" value="BolA"/>
    <property type="match status" value="1"/>
</dbReference>
<comment type="similarity">
    <text evidence="1">Belongs to the BolA/IbaG family.</text>
</comment>
<dbReference type="Pfam" id="PF01722">
    <property type="entry name" value="BolA"/>
    <property type="match status" value="1"/>
</dbReference>
<dbReference type="EMBL" id="JADJUC010000001">
    <property type="protein sequence ID" value="MBK8522951.1"/>
    <property type="molecule type" value="Genomic_DNA"/>
</dbReference>
<dbReference type="Gene3D" id="3.30.300.90">
    <property type="entry name" value="BolA-like"/>
    <property type="match status" value="1"/>
</dbReference>
<dbReference type="InterPro" id="IPR036065">
    <property type="entry name" value="BolA-like_sf"/>
</dbReference>
<evidence type="ECO:0000313" key="3">
    <source>
        <dbReference type="Proteomes" id="UP000886689"/>
    </source>
</evidence>
<dbReference type="GO" id="GO:0016226">
    <property type="term" value="P:iron-sulfur cluster assembly"/>
    <property type="evidence" value="ECO:0007669"/>
    <property type="project" value="TreeGrafter"/>
</dbReference>
<evidence type="ECO:0000313" key="2">
    <source>
        <dbReference type="EMBL" id="MBK8522951.1"/>
    </source>
</evidence>
<evidence type="ECO:0000256" key="1">
    <source>
        <dbReference type="RuleBase" id="RU003860"/>
    </source>
</evidence>
<dbReference type="Proteomes" id="UP000886689">
    <property type="component" value="Unassembled WGS sequence"/>
</dbReference>
<comment type="caution">
    <text evidence="2">The sequence shown here is derived from an EMBL/GenBank/DDBJ whole genome shotgun (WGS) entry which is preliminary data.</text>
</comment>
<name>A0A9D7K1U7_9PROT</name>
<proteinExistence type="inferred from homology"/>